<dbReference type="RefSeq" id="WP_256620184.1">
    <property type="nucleotide sequence ID" value="NZ_JANIBC010000015.1"/>
</dbReference>
<dbReference type="Proteomes" id="UP001142610">
    <property type="component" value="Unassembled WGS sequence"/>
</dbReference>
<evidence type="ECO:0000313" key="3">
    <source>
        <dbReference type="Proteomes" id="UP001142610"/>
    </source>
</evidence>
<protein>
    <submittedName>
        <fullName evidence="2">MarR family transcriptional regulator</fullName>
    </submittedName>
</protein>
<organism evidence="2 3">
    <name type="scientific">Parvularcula maris</name>
    <dbReference type="NCBI Taxonomy" id="2965077"/>
    <lineage>
        <taxon>Bacteria</taxon>
        <taxon>Pseudomonadati</taxon>
        <taxon>Pseudomonadota</taxon>
        <taxon>Alphaproteobacteria</taxon>
        <taxon>Parvularculales</taxon>
        <taxon>Parvularculaceae</taxon>
        <taxon>Parvularcula</taxon>
    </lineage>
</organism>
<accession>A0A9X2LD12</accession>
<reference evidence="2" key="1">
    <citation type="submission" date="2022-07" db="EMBL/GenBank/DDBJ databases">
        <title>Parvularcula maris sp. nov., an algicidal bacterium isolated from seawater.</title>
        <authorList>
            <person name="Li F."/>
        </authorList>
    </citation>
    <scope>NUCLEOTIDE SEQUENCE</scope>
    <source>
        <strain evidence="2">BGMRC 0090</strain>
    </source>
</reference>
<dbReference type="AlphaFoldDB" id="A0A9X2LD12"/>
<dbReference type="EMBL" id="JANIBC010000015">
    <property type="protein sequence ID" value="MCQ8186277.1"/>
    <property type="molecule type" value="Genomic_DNA"/>
</dbReference>
<keyword evidence="3" id="KW-1185">Reference proteome</keyword>
<dbReference type="PANTHER" id="PTHR33164">
    <property type="entry name" value="TRANSCRIPTIONAL REGULATOR, MARR FAMILY"/>
    <property type="match status" value="1"/>
</dbReference>
<dbReference type="PROSITE" id="PS50995">
    <property type="entry name" value="HTH_MARR_2"/>
    <property type="match status" value="1"/>
</dbReference>
<dbReference type="InterPro" id="IPR036390">
    <property type="entry name" value="WH_DNA-bd_sf"/>
</dbReference>
<dbReference type="InterPro" id="IPR039422">
    <property type="entry name" value="MarR/SlyA-like"/>
</dbReference>
<dbReference type="GO" id="GO:0006950">
    <property type="term" value="P:response to stress"/>
    <property type="evidence" value="ECO:0007669"/>
    <property type="project" value="TreeGrafter"/>
</dbReference>
<proteinExistence type="predicted"/>
<dbReference type="SUPFAM" id="SSF46785">
    <property type="entry name" value="Winged helix' DNA-binding domain"/>
    <property type="match status" value="1"/>
</dbReference>
<dbReference type="InterPro" id="IPR000835">
    <property type="entry name" value="HTH_MarR-typ"/>
</dbReference>
<name>A0A9X2LD12_9PROT</name>
<gene>
    <name evidence="2" type="ORF">NOG11_12885</name>
</gene>
<dbReference type="Pfam" id="PF12802">
    <property type="entry name" value="MarR_2"/>
    <property type="match status" value="1"/>
</dbReference>
<dbReference type="PRINTS" id="PR00598">
    <property type="entry name" value="HTHMARR"/>
</dbReference>
<feature type="domain" description="HTH marR-type" evidence="1">
    <location>
        <begin position="1"/>
        <end position="115"/>
    </location>
</feature>
<dbReference type="Gene3D" id="1.10.10.10">
    <property type="entry name" value="Winged helix-like DNA-binding domain superfamily/Winged helix DNA-binding domain"/>
    <property type="match status" value="1"/>
</dbReference>
<evidence type="ECO:0000313" key="2">
    <source>
        <dbReference type="EMBL" id="MCQ8186277.1"/>
    </source>
</evidence>
<dbReference type="PANTHER" id="PTHR33164:SF43">
    <property type="entry name" value="HTH-TYPE TRANSCRIPTIONAL REPRESSOR YETL"/>
    <property type="match status" value="1"/>
</dbReference>
<sequence length="115" mass="13118">MSQNDLLTPWREVMVEMVRGDQPDLSMRQWALLLTVYLTPGPHTVRRLSEDLEVPKPAISRALDALSIHGLVKRERHDADRRVVLVRKTADGSEFLDRFAEAVDASERSADLGYY</sequence>
<comment type="caution">
    <text evidence="2">The sequence shown here is derived from an EMBL/GenBank/DDBJ whole genome shotgun (WGS) entry which is preliminary data.</text>
</comment>
<dbReference type="InterPro" id="IPR036388">
    <property type="entry name" value="WH-like_DNA-bd_sf"/>
</dbReference>
<dbReference type="SMART" id="SM00347">
    <property type="entry name" value="HTH_MARR"/>
    <property type="match status" value="1"/>
</dbReference>
<evidence type="ECO:0000259" key="1">
    <source>
        <dbReference type="PROSITE" id="PS50995"/>
    </source>
</evidence>
<dbReference type="GO" id="GO:0003700">
    <property type="term" value="F:DNA-binding transcription factor activity"/>
    <property type="evidence" value="ECO:0007669"/>
    <property type="project" value="InterPro"/>
</dbReference>